<proteinExistence type="predicted"/>
<sequence length="72" mass="8373">MSFQSYLNNIETKIGKNPEAFMQLAESKGFLENREIKPDVKATQITDWLKQDFDLGHGHSMAIYAWLKGKRR</sequence>
<dbReference type="RefSeq" id="WP_084371741.1">
    <property type="nucleotide sequence ID" value="NZ_FWYF01000001.1"/>
</dbReference>
<dbReference type="EMBL" id="FWYF01000001">
    <property type="protein sequence ID" value="SMD33076.1"/>
    <property type="molecule type" value="Genomic_DNA"/>
</dbReference>
<gene>
    <name evidence="1" type="ORF">SAMN04488029_1441</name>
</gene>
<keyword evidence="2" id="KW-1185">Reference proteome</keyword>
<organism evidence="1 2">
    <name type="scientific">Reichenbachiella faecimaris</name>
    <dbReference type="NCBI Taxonomy" id="692418"/>
    <lineage>
        <taxon>Bacteria</taxon>
        <taxon>Pseudomonadati</taxon>
        <taxon>Bacteroidota</taxon>
        <taxon>Cytophagia</taxon>
        <taxon>Cytophagales</taxon>
        <taxon>Reichenbachiellaceae</taxon>
        <taxon>Reichenbachiella</taxon>
    </lineage>
</organism>
<reference evidence="1 2" key="1">
    <citation type="submission" date="2017-04" db="EMBL/GenBank/DDBJ databases">
        <authorList>
            <person name="Afonso C.L."/>
            <person name="Miller P.J."/>
            <person name="Scott M.A."/>
            <person name="Spackman E."/>
            <person name="Goraichik I."/>
            <person name="Dimitrov K.M."/>
            <person name="Suarez D.L."/>
            <person name="Swayne D.E."/>
        </authorList>
    </citation>
    <scope>NUCLEOTIDE SEQUENCE [LARGE SCALE GENOMIC DNA]</scope>
    <source>
        <strain evidence="1 2">DSM 26133</strain>
    </source>
</reference>
<dbReference type="AlphaFoldDB" id="A0A1W2G9U2"/>
<dbReference type="OrthoDB" id="9809825at2"/>
<evidence type="ECO:0008006" key="3">
    <source>
        <dbReference type="Google" id="ProtNLM"/>
    </source>
</evidence>
<evidence type="ECO:0000313" key="1">
    <source>
        <dbReference type="EMBL" id="SMD33076.1"/>
    </source>
</evidence>
<dbReference type="Pfam" id="PF14117">
    <property type="entry name" value="DUF4287"/>
    <property type="match status" value="1"/>
</dbReference>
<dbReference type="InterPro" id="IPR025629">
    <property type="entry name" value="DUF4287"/>
</dbReference>
<name>A0A1W2G9U2_REIFA</name>
<dbReference type="STRING" id="692418.SAMN04488029_1441"/>
<protein>
    <recommendedName>
        <fullName evidence="3">DUF4287 domain-containing protein</fullName>
    </recommendedName>
</protein>
<accession>A0A1W2G9U2</accession>
<dbReference type="Proteomes" id="UP000192472">
    <property type="component" value="Unassembled WGS sequence"/>
</dbReference>
<evidence type="ECO:0000313" key="2">
    <source>
        <dbReference type="Proteomes" id="UP000192472"/>
    </source>
</evidence>